<keyword evidence="6" id="KW-1185">Reference proteome</keyword>
<dbReference type="GO" id="GO:0009231">
    <property type="term" value="P:riboflavin biosynthetic process"/>
    <property type="evidence" value="ECO:0007669"/>
    <property type="project" value="InterPro"/>
</dbReference>
<dbReference type="AlphaFoldDB" id="A0A6I8LTT3"/>
<dbReference type="EMBL" id="CABVGP010000001">
    <property type="protein sequence ID" value="VVJ18529.1"/>
    <property type="molecule type" value="Genomic_DNA"/>
</dbReference>
<evidence type="ECO:0000313" key="5">
    <source>
        <dbReference type="EMBL" id="VVJ18529.1"/>
    </source>
</evidence>
<evidence type="ECO:0000256" key="3">
    <source>
        <dbReference type="ARBA" id="ARBA00023002"/>
    </source>
</evidence>
<evidence type="ECO:0000256" key="1">
    <source>
        <dbReference type="ARBA" id="ARBA00005104"/>
    </source>
</evidence>
<dbReference type="Proteomes" id="UP000399805">
    <property type="component" value="Unassembled WGS sequence"/>
</dbReference>
<accession>A0A6I8LTT3</accession>
<gene>
    <name evidence="5" type="ORF">AA23TX_03550</name>
</gene>
<dbReference type="PANTHER" id="PTHR38011:SF7">
    <property type="entry name" value="2,5-DIAMINO-6-RIBOSYLAMINO-4(3H)-PYRIMIDINONE 5'-PHOSPHATE REDUCTASE"/>
    <property type="match status" value="1"/>
</dbReference>
<comment type="pathway">
    <text evidence="1">Cofactor biosynthesis; riboflavin biosynthesis.</text>
</comment>
<dbReference type="SUPFAM" id="SSF53597">
    <property type="entry name" value="Dihydrofolate reductase-like"/>
    <property type="match status" value="1"/>
</dbReference>
<dbReference type="Gene3D" id="3.40.430.10">
    <property type="entry name" value="Dihydrofolate Reductase, subunit A"/>
    <property type="match status" value="1"/>
</dbReference>
<dbReference type="Pfam" id="PF01872">
    <property type="entry name" value="RibD_C"/>
    <property type="match status" value="1"/>
</dbReference>
<evidence type="ECO:0000313" key="6">
    <source>
        <dbReference type="Proteomes" id="UP000399805"/>
    </source>
</evidence>
<evidence type="ECO:0000256" key="2">
    <source>
        <dbReference type="ARBA" id="ARBA00022857"/>
    </source>
</evidence>
<reference evidence="5 6" key="1">
    <citation type="submission" date="2019-09" db="EMBL/GenBank/DDBJ databases">
        <authorList>
            <person name="Leyn A S."/>
        </authorList>
    </citation>
    <scope>NUCLEOTIDE SEQUENCE [LARGE SCALE GENOMIC DNA]</scope>
    <source>
        <strain evidence="5">AA231_1</strain>
    </source>
</reference>
<dbReference type="GO" id="GO:0008703">
    <property type="term" value="F:5-amino-6-(5-phosphoribosylamino)uracil reductase activity"/>
    <property type="evidence" value="ECO:0007669"/>
    <property type="project" value="InterPro"/>
</dbReference>
<dbReference type="InterPro" id="IPR024072">
    <property type="entry name" value="DHFR-like_dom_sf"/>
</dbReference>
<name>A0A6I8LTT3_9PSEU</name>
<proteinExistence type="predicted"/>
<dbReference type="InterPro" id="IPR050765">
    <property type="entry name" value="Riboflavin_Biosynth_HTPR"/>
</dbReference>
<dbReference type="InterPro" id="IPR002734">
    <property type="entry name" value="RibDG_C"/>
</dbReference>
<feature type="domain" description="Bacterial bifunctional deaminase-reductase C-terminal" evidence="4">
    <location>
        <begin position="31"/>
        <end position="238"/>
    </location>
</feature>
<evidence type="ECO:0000259" key="4">
    <source>
        <dbReference type="Pfam" id="PF01872"/>
    </source>
</evidence>
<dbReference type="PANTHER" id="PTHR38011">
    <property type="entry name" value="DIHYDROFOLATE REDUCTASE FAMILY PROTEIN (AFU_ORTHOLOGUE AFUA_8G06820)"/>
    <property type="match status" value="1"/>
</dbReference>
<sequence>MIRQIWPPEAGRELGTDDLEALYRFPDVAKWLVVNFVSSTDGAITVAGRSRPLSTAPDRVVFKLGSDLADVVLLGAGTAVIEEFDGVHPDPETADRRRRHGLEPIPPIAVVTTGRSLPPDAPVLTRAAVPTIVLTCERAPADLRAAWVAAGAEVVVAGEDAVALDVAVAALTERGLRRIDCEGGPKLFASLAEAGLVDEFRLTVAPYLVAGTADRAAVGGAFDPLELELATVLTDGASLLTRYLVP</sequence>
<dbReference type="RefSeq" id="WP_155543510.1">
    <property type="nucleotide sequence ID" value="NZ_CABVGP010000001.1"/>
</dbReference>
<keyword evidence="2" id="KW-0521">NADP</keyword>
<organism evidence="5 6">
    <name type="scientific">Amycolatopsis camponoti</name>
    <dbReference type="NCBI Taxonomy" id="2606593"/>
    <lineage>
        <taxon>Bacteria</taxon>
        <taxon>Bacillati</taxon>
        <taxon>Actinomycetota</taxon>
        <taxon>Actinomycetes</taxon>
        <taxon>Pseudonocardiales</taxon>
        <taxon>Pseudonocardiaceae</taxon>
        <taxon>Amycolatopsis</taxon>
    </lineage>
</organism>
<keyword evidence="3" id="KW-0560">Oxidoreductase</keyword>
<protein>
    <recommendedName>
        <fullName evidence="4">Bacterial bifunctional deaminase-reductase C-terminal domain-containing protein</fullName>
    </recommendedName>
</protein>